<dbReference type="InterPro" id="IPR001647">
    <property type="entry name" value="HTH_TetR"/>
</dbReference>
<organism evidence="6 7">
    <name type="scientific">Nannocystis exedens</name>
    <dbReference type="NCBI Taxonomy" id="54"/>
    <lineage>
        <taxon>Bacteria</taxon>
        <taxon>Pseudomonadati</taxon>
        <taxon>Myxococcota</taxon>
        <taxon>Polyangia</taxon>
        <taxon>Nannocystales</taxon>
        <taxon>Nannocystaceae</taxon>
        <taxon>Nannocystis</taxon>
    </lineage>
</organism>
<evidence type="ECO:0000256" key="4">
    <source>
        <dbReference type="PROSITE-ProRule" id="PRU00335"/>
    </source>
</evidence>
<dbReference type="InterPro" id="IPR023772">
    <property type="entry name" value="DNA-bd_HTH_TetR-type_CS"/>
</dbReference>
<evidence type="ECO:0000313" key="7">
    <source>
        <dbReference type="Proteomes" id="UP000199400"/>
    </source>
</evidence>
<evidence type="ECO:0000256" key="2">
    <source>
        <dbReference type="ARBA" id="ARBA00023125"/>
    </source>
</evidence>
<dbReference type="PRINTS" id="PR00455">
    <property type="entry name" value="HTHTETR"/>
</dbReference>
<keyword evidence="2 4" id="KW-0238">DNA-binding</keyword>
<evidence type="ECO:0000256" key="3">
    <source>
        <dbReference type="ARBA" id="ARBA00023163"/>
    </source>
</evidence>
<protein>
    <submittedName>
        <fullName evidence="6">Transcriptional regulator, TetR family</fullName>
    </submittedName>
</protein>
<sequence>MFKNIFSSVLHETRDPAMPYTAEHKARTRERIVMAARELFNRHGFEPVSIDQIMARAKLTRGGFYNHFPSKAALYAEAVGSYVDCNPFALRLAQSRRPPPEAPKLARMLIERYLSDEVLEDTDQHCPLYALPSDVVRAGPGPQRAYTAVLRSMAAVLRRALPDCCPDADTRVQLIVTLCVGSMVLARATDDPALSKSVRANARKQALALLAS</sequence>
<dbReference type="PANTHER" id="PTHR47506:SF7">
    <property type="entry name" value="TRANSCRIPTIONAL REGULATORY PROTEIN"/>
    <property type="match status" value="1"/>
</dbReference>
<keyword evidence="3" id="KW-0804">Transcription</keyword>
<accession>A0A1I2AKV7</accession>
<proteinExistence type="predicted"/>
<dbReference type="Gene3D" id="1.10.10.60">
    <property type="entry name" value="Homeodomain-like"/>
    <property type="match status" value="1"/>
</dbReference>
<feature type="DNA-binding region" description="H-T-H motif" evidence="4">
    <location>
        <begin position="49"/>
        <end position="68"/>
    </location>
</feature>
<dbReference type="PANTHER" id="PTHR47506">
    <property type="entry name" value="TRANSCRIPTIONAL REGULATORY PROTEIN"/>
    <property type="match status" value="1"/>
</dbReference>
<dbReference type="InterPro" id="IPR036271">
    <property type="entry name" value="Tet_transcr_reg_TetR-rel_C_sf"/>
</dbReference>
<evidence type="ECO:0000313" key="6">
    <source>
        <dbReference type="EMBL" id="SFE43510.1"/>
    </source>
</evidence>
<feature type="domain" description="HTH tetR-type" evidence="5">
    <location>
        <begin position="26"/>
        <end position="86"/>
    </location>
</feature>
<dbReference type="SUPFAM" id="SSF48498">
    <property type="entry name" value="Tetracyclin repressor-like, C-terminal domain"/>
    <property type="match status" value="1"/>
</dbReference>
<dbReference type="PROSITE" id="PS50977">
    <property type="entry name" value="HTH_TETR_2"/>
    <property type="match status" value="1"/>
</dbReference>
<reference evidence="7" key="1">
    <citation type="submission" date="2016-10" db="EMBL/GenBank/DDBJ databases">
        <authorList>
            <person name="Varghese N."/>
            <person name="Submissions S."/>
        </authorList>
    </citation>
    <scope>NUCLEOTIDE SEQUENCE [LARGE SCALE GENOMIC DNA]</scope>
    <source>
        <strain evidence="7">ATCC 25963</strain>
    </source>
</reference>
<evidence type="ECO:0000259" key="5">
    <source>
        <dbReference type="PROSITE" id="PS50977"/>
    </source>
</evidence>
<keyword evidence="1" id="KW-0805">Transcription regulation</keyword>
<dbReference type="EMBL" id="FOMX01000013">
    <property type="protein sequence ID" value="SFE43510.1"/>
    <property type="molecule type" value="Genomic_DNA"/>
</dbReference>
<dbReference type="Proteomes" id="UP000199400">
    <property type="component" value="Unassembled WGS sequence"/>
</dbReference>
<gene>
    <name evidence="6" type="ORF">SAMN02745121_04276</name>
</gene>
<dbReference type="SUPFAM" id="SSF46689">
    <property type="entry name" value="Homeodomain-like"/>
    <property type="match status" value="1"/>
</dbReference>
<dbReference type="Pfam" id="PF00440">
    <property type="entry name" value="TetR_N"/>
    <property type="match status" value="1"/>
</dbReference>
<keyword evidence="7" id="KW-1185">Reference proteome</keyword>
<dbReference type="PROSITE" id="PS01081">
    <property type="entry name" value="HTH_TETR_1"/>
    <property type="match status" value="1"/>
</dbReference>
<name>A0A1I2AKV7_9BACT</name>
<dbReference type="InterPro" id="IPR009057">
    <property type="entry name" value="Homeodomain-like_sf"/>
</dbReference>
<dbReference type="AlphaFoldDB" id="A0A1I2AKV7"/>
<dbReference type="Gene3D" id="1.10.357.10">
    <property type="entry name" value="Tetracycline Repressor, domain 2"/>
    <property type="match status" value="1"/>
</dbReference>
<dbReference type="GO" id="GO:0003677">
    <property type="term" value="F:DNA binding"/>
    <property type="evidence" value="ECO:0007669"/>
    <property type="project" value="UniProtKB-UniRule"/>
</dbReference>
<evidence type="ECO:0000256" key="1">
    <source>
        <dbReference type="ARBA" id="ARBA00023015"/>
    </source>
</evidence>